<dbReference type="EMBL" id="BKZW01000001">
    <property type="protein sequence ID" value="GER87288.1"/>
    <property type="molecule type" value="Genomic_DNA"/>
</dbReference>
<dbReference type="Gene3D" id="1.10.10.10">
    <property type="entry name" value="Winged helix-like DNA-binding domain superfamily/Winged helix DNA-binding domain"/>
    <property type="match status" value="1"/>
</dbReference>
<dbReference type="AlphaFoldDB" id="A0A5J4KDW2"/>
<dbReference type="InterPro" id="IPR036866">
    <property type="entry name" value="RibonucZ/Hydroxyglut_hydro"/>
</dbReference>
<dbReference type="Pfam" id="PF21221">
    <property type="entry name" value="B_lactamase-like_C"/>
    <property type="match status" value="1"/>
</dbReference>
<sequence length="150" mass="17149">MFRERDGVFLSADHVLPRITPNIGLYSPQDRPDPLEDFFQSLTKISSLPAKCILPGHGEAFTDLATRITEIMEHHQRRLTQIIDLIAKQPQSATQLTKHLFGPRLKNHEALRLAVAEILAHLEYLRLRQQLMQQQTQAGILYYVVSTTLP</sequence>
<dbReference type="InterPro" id="IPR048933">
    <property type="entry name" value="B_lactamase-like_C"/>
</dbReference>
<reference evidence="2 3" key="1">
    <citation type="submission" date="2019-10" db="EMBL/GenBank/DDBJ databases">
        <title>Dictyobacter vulcani sp. nov., within the class Ktedonobacteria, isolated from soil of volcanic Mt. Zao.</title>
        <authorList>
            <person name="Zheng Y."/>
            <person name="Wang C.M."/>
            <person name="Sakai Y."/>
            <person name="Abe K."/>
            <person name="Yokota A."/>
            <person name="Yabe S."/>
        </authorList>
    </citation>
    <scope>NUCLEOTIDE SEQUENCE [LARGE SCALE GENOMIC DNA]</scope>
    <source>
        <strain evidence="2 3">W12</strain>
    </source>
</reference>
<evidence type="ECO:0000313" key="3">
    <source>
        <dbReference type="Proteomes" id="UP000326912"/>
    </source>
</evidence>
<dbReference type="SUPFAM" id="SSF56281">
    <property type="entry name" value="Metallo-hydrolase/oxidoreductase"/>
    <property type="match status" value="1"/>
</dbReference>
<proteinExistence type="predicted"/>
<dbReference type="Proteomes" id="UP000326912">
    <property type="component" value="Unassembled WGS sequence"/>
</dbReference>
<keyword evidence="3" id="KW-1185">Reference proteome</keyword>
<evidence type="ECO:0000313" key="2">
    <source>
        <dbReference type="EMBL" id="GER87288.1"/>
    </source>
</evidence>
<protein>
    <recommendedName>
        <fullName evidence="1">Metallo-beta-lactamase-like C-terminal domain-containing protein</fullName>
    </recommendedName>
</protein>
<feature type="domain" description="Metallo-beta-lactamase-like C-terminal" evidence="1">
    <location>
        <begin position="86"/>
        <end position="131"/>
    </location>
</feature>
<comment type="caution">
    <text evidence="2">The sequence shown here is derived from an EMBL/GenBank/DDBJ whole genome shotgun (WGS) entry which is preliminary data.</text>
</comment>
<name>A0A5J4KDW2_9CHLR</name>
<dbReference type="Gene3D" id="3.60.15.10">
    <property type="entry name" value="Ribonuclease Z/Hydroxyacylglutathione hydrolase-like"/>
    <property type="match status" value="1"/>
</dbReference>
<dbReference type="PANTHER" id="PTHR23131">
    <property type="entry name" value="ENDORIBONUCLEASE LACTB2"/>
    <property type="match status" value="1"/>
</dbReference>
<dbReference type="InterPro" id="IPR050662">
    <property type="entry name" value="Sec-metab_biosynth-thioest"/>
</dbReference>
<organism evidence="2 3">
    <name type="scientific">Dictyobacter vulcani</name>
    <dbReference type="NCBI Taxonomy" id="2607529"/>
    <lineage>
        <taxon>Bacteria</taxon>
        <taxon>Bacillati</taxon>
        <taxon>Chloroflexota</taxon>
        <taxon>Ktedonobacteria</taxon>
        <taxon>Ktedonobacterales</taxon>
        <taxon>Dictyobacteraceae</taxon>
        <taxon>Dictyobacter</taxon>
    </lineage>
</organism>
<gene>
    <name evidence="2" type="ORF">KDW_14500</name>
</gene>
<dbReference type="InterPro" id="IPR036388">
    <property type="entry name" value="WH-like_DNA-bd_sf"/>
</dbReference>
<evidence type="ECO:0000259" key="1">
    <source>
        <dbReference type="Pfam" id="PF21221"/>
    </source>
</evidence>
<dbReference type="PANTHER" id="PTHR23131:SF4">
    <property type="entry name" value="METALLO-BETA-LACTAMASE SUPERFAMILY POTEIN"/>
    <property type="match status" value="1"/>
</dbReference>
<accession>A0A5J4KDW2</accession>